<dbReference type="InterPro" id="IPR031905">
    <property type="entry name" value="Flotillin_C"/>
</dbReference>
<feature type="region of interest" description="Disordered" evidence="5">
    <location>
        <begin position="345"/>
        <end position="369"/>
    </location>
</feature>
<evidence type="ECO:0000313" key="9">
    <source>
        <dbReference type="Proteomes" id="UP000011740"/>
    </source>
</evidence>
<keyword evidence="3" id="KW-0472">Membrane</keyword>
<evidence type="ECO:0000256" key="1">
    <source>
        <dbReference type="ARBA" id="ARBA00004370"/>
    </source>
</evidence>
<dbReference type="EMBL" id="AORZ01000066">
    <property type="protein sequence ID" value="EME98794.1"/>
    <property type="molecule type" value="Genomic_DNA"/>
</dbReference>
<evidence type="ECO:0008006" key="10">
    <source>
        <dbReference type="Google" id="ProtNLM"/>
    </source>
</evidence>
<accession>M3BGT6</accession>
<comment type="subcellular location">
    <subcellularLocation>
        <location evidence="1">Membrane</location>
    </subcellularLocation>
</comment>
<feature type="compositionally biased region" description="Low complexity" evidence="5">
    <location>
        <begin position="357"/>
        <end position="369"/>
    </location>
</feature>
<gene>
    <name evidence="8" type="ORF">H340_19738</name>
</gene>
<evidence type="ECO:0000313" key="8">
    <source>
        <dbReference type="EMBL" id="EME98794.1"/>
    </source>
</evidence>
<organism evidence="8 9">
    <name type="scientific">Streptomyces mobaraensis (strain ATCC 29032 / DSM 40847 / JCM 4168 / NBRC 13819 / NCIMB 11159 / IPCR 16-22)</name>
    <dbReference type="NCBI Taxonomy" id="1223523"/>
    <lineage>
        <taxon>Bacteria</taxon>
        <taxon>Bacillati</taxon>
        <taxon>Actinomycetota</taxon>
        <taxon>Actinomycetes</taxon>
        <taxon>Kitasatosporales</taxon>
        <taxon>Streptomycetaceae</taxon>
        <taxon>Streptomyces</taxon>
    </lineage>
</organism>
<dbReference type="GO" id="GO:0072659">
    <property type="term" value="P:protein localization to plasma membrane"/>
    <property type="evidence" value="ECO:0007669"/>
    <property type="project" value="TreeGrafter"/>
</dbReference>
<dbReference type="InterPro" id="IPR001107">
    <property type="entry name" value="Band_7"/>
</dbReference>
<keyword evidence="4" id="KW-0175">Coiled coil</keyword>
<protein>
    <recommendedName>
        <fullName evidence="10">Band 7 domain-containing protein</fullName>
    </recommendedName>
</protein>
<dbReference type="GO" id="GO:0005886">
    <property type="term" value="C:plasma membrane"/>
    <property type="evidence" value="ECO:0007669"/>
    <property type="project" value="TreeGrafter"/>
</dbReference>
<evidence type="ECO:0000256" key="2">
    <source>
        <dbReference type="ARBA" id="ARBA00007161"/>
    </source>
</evidence>
<evidence type="ECO:0000256" key="5">
    <source>
        <dbReference type="SAM" id="MobiDB-lite"/>
    </source>
</evidence>
<feature type="coiled-coil region" evidence="4">
    <location>
        <begin position="371"/>
        <end position="424"/>
    </location>
</feature>
<evidence type="ECO:0000256" key="3">
    <source>
        <dbReference type="ARBA" id="ARBA00023136"/>
    </source>
</evidence>
<reference evidence="8 9" key="1">
    <citation type="journal article" date="2013" name="Genome Announc.">
        <title>Whole-Genome Shotgun Assembly and Analysis of the Genome of Streptomyces mobaraensis DSM 40847, a Strain for Industrial Production of Microbial Transglutaminase.</title>
        <authorList>
            <person name="Yang H."/>
            <person name="He T."/>
            <person name="Wu W."/>
            <person name="Zhu W."/>
            <person name="Lu B."/>
            <person name="Sun W."/>
        </authorList>
    </citation>
    <scope>NUCLEOTIDE SEQUENCE [LARGE SCALE GENOMIC DNA]</scope>
    <source>
        <strain evidence="8 9">DSM 40847</strain>
    </source>
</reference>
<dbReference type="Pfam" id="PF15975">
    <property type="entry name" value="Flot"/>
    <property type="match status" value="1"/>
</dbReference>
<dbReference type="InterPro" id="IPR036013">
    <property type="entry name" value="Band_7/SPFH_dom_sf"/>
</dbReference>
<dbReference type="PANTHER" id="PTHR13806">
    <property type="entry name" value="FLOTILLIN-RELATED"/>
    <property type="match status" value="1"/>
</dbReference>
<feature type="compositionally biased region" description="Gly residues" evidence="5">
    <location>
        <begin position="585"/>
        <end position="596"/>
    </location>
</feature>
<dbReference type="InterPro" id="IPR027705">
    <property type="entry name" value="Flotillin_fam"/>
</dbReference>
<dbReference type="PATRIC" id="fig|1223523.3.peg.4019"/>
<comment type="similarity">
    <text evidence="2">Belongs to the band 7/mec-2 family. Flotillin subfamily.</text>
</comment>
<feature type="domain" description="Band 7" evidence="6">
    <location>
        <begin position="27"/>
        <end position="212"/>
    </location>
</feature>
<sequence>MFIGIVAGAVVVAIALAVGLFKLMWRVAEPNEALVISGSKHRTEGLGEGMGFRIVTGRGTLVLPGVQVVRKLSLDLNEAQLNVDCVTNQGIPLKVHGVVIFKVGDDFVSIANAARRFLDQQKFMSERVHNVFAGHLRSIVGGLTVEDMIRDRERLTGETRAASGTEMEKLGLIIDSLQIHEIQDPTGYIKNLSAPHAAAVHRDARIAQAEADRLATEAEQAAAARMAEATRDSEILQAGYQAERDGAAAKARQAGPLAEAAAQQEVVVQETRVAELAARRREQQLQADVRKPADAAAYKTRTLAEAERDARISAAQALARETELAAAADATRVKTEAAAEAEATKARGLAEAASTRATGEAEAASGQAQGVAEAEAAKAQGLAEAEAAKAQGLAEAEATRARGLAEAEAARARGLAEAEAARARGLAEAEAIKARAAALAENQDAVVAQQLAEKWPEIVGAGAQAFGSVDHMVVLNGADGLSEAFAKALTLGGTGLGLARQLLSAMSGGIDGSHGAGGHDGIVGTGGTGGRGGGRAPGAAGGTDGGDGGHGAGAGAGIPDRGTAAAPGGPVPRTERVPVERPAGGPAGGGGGAPAR</sequence>
<proteinExistence type="inferred from homology"/>
<comment type="caution">
    <text evidence="8">The sequence shown here is derived from an EMBL/GenBank/DDBJ whole genome shotgun (WGS) entry which is preliminary data.</text>
</comment>
<evidence type="ECO:0000259" key="7">
    <source>
        <dbReference type="Pfam" id="PF15975"/>
    </source>
</evidence>
<feature type="region of interest" description="Disordered" evidence="5">
    <location>
        <begin position="516"/>
        <end position="596"/>
    </location>
</feature>
<dbReference type="GO" id="GO:0002020">
    <property type="term" value="F:protease binding"/>
    <property type="evidence" value="ECO:0007669"/>
    <property type="project" value="TreeGrafter"/>
</dbReference>
<dbReference type="STRING" id="1223523.H340_19738"/>
<dbReference type="eggNOG" id="COG2268">
    <property type="taxonomic scope" value="Bacteria"/>
</dbReference>
<dbReference type="Gene3D" id="3.30.479.30">
    <property type="entry name" value="Band 7 domain"/>
    <property type="match status" value="1"/>
</dbReference>
<dbReference type="CDD" id="cd03399">
    <property type="entry name" value="SPFH_flotillin"/>
    <property type="match status" value="1"/>
</dbReference>
<evidence type="ECO:0000259" key="6">
    <source>
        <dbReference type="Pfam" id="PF01145"/>
    </source>
</evidence>
<evidence type="ECO:0000256" key="4">
    <source>
        <dbReference type="SAM" id="Coils"/>
    </source>
</evidence>
<dbReference type="Pfam" id="PF01145">
    <property type="entry name" value="Band_7"/>
    <property type="match status" value="1"/>
</dbReference>
<feature type="domain" description="Flotillin C-terminal" evidence="7">
    <location>
        <begin position="405"/>
        <end position="507"/>
    </location>
</feature>
<feature type="compositionally biased region" description="Gly residues" evidence="5">
    <location>
        <begin position="516"/>
        <end position="556"/>
    </location>
</feature>
<dbReference type="PANTHER" id="PTHR13806:SF46">
    <property type="entry name" value="FLOTILLIN-1-RELATED"/>
    <property type="match status" value="1"/>
</dbReference>
<name>M3BGT6_STRM1</name>
<dbReference type="RefSeq" id="WP_004948383.1">
    <property type="nucleotide sequence ID" value="NZ_AORZ01000066.1"/>
</dbReference>
<dbReference type="Proteomes" id="UP000011740">
    <property type="component" value="Unassembled WGS sequence"/>
</dbReference>
<dbReference type="AlphaFoldDB" id="M3BGT6"/>
<dbReference type="SUPFAM" id="SSF117892">
    <property type="entry name" value="Band 7/SPFH domain"/>
    <property type="match status" value="1"/>
</dbReference>